<organism evidence="4 5">
    <name type="scientific">Volepox virus</name>
    <dbReference type="NCBI Taxonomy" id="28874"/>
    <lineage>
        <taxon>Viruses</taxon>
        <taxon>Varidnaviria</taxon>
        <taxon>Bamfordvirae</taxon>
        <taxon>Nucleocytoviricota</taxon>
        <taxon>Pokkesviricetes</taxon>
        <taxon>Chitovirales</taxon>
        <taxon>Poxviridae</taxon>
        <taxon>Chordopoxvirinae</taxon>
        <taxon>Orthopoxvirus</taxon>
        <taxon>Orthopoxvirus volepox</taxon>
    </lineage>
</organism>
<dbReference type="PROSITE" id="PS50088">
    <property type="entry name" value="ANK_REPEAT"/>
    <property type="match status" value="1"/>
</dbReference>
<dbReference type="InterPro" id="IPR051165">
    <property type="entry name" value="Multifunctional_ANK_Repeat"/>
</dbReference>
<gene>
    <name evidence="4" type="ORF">VPXV-CA-008</name>
</gene>
<dbReference type="Pfam" id="PF00023">
    <property type="entry name" value="Ank"/>
    <property type="match status" value="1"/>
</dbReference>
<evidence type="ECO:0000256" key="2">
    <source>
        <dbReference type="ARBA" id="ARBA00023043"/>
    </source>
</evidence>
<keyword evidence="2 3" id="KW-0040">ANK repeat</keyword>
<evidence type="ECO:0000256" key="3">
    <source>
        <dbReference type="PROSITE-ProRule" id="PRU00023"/>
    </source>
</evidence>
<dbReference type="Proteomes" id="UP000203649">
    <property type="component" value="Segment"/>
</dbReference>
<feature type="repeat" description="ANK" evidence="3">
    <location>
        <begin position="174"/>
        <end position="208"/>
    </location>
</feature>
<dbReference type="SMART" id="SM00248">
    <property type="entry name" value="ANK"/>
    <property type="match status" value="7"/>
</dbReference>
<sequence length="755" mass="87378">MGSLTDAAIANVRKLLYTTYLIDYNNTISTNTNNTYDFDDDDYDIYGDIYSYNNLFRIKKMQLFKKRYYCINHIYYQQYTDSKNALINIVSSIIITLKSERKKSIINQYKKFIKFIKGAKNKDYVFEIPCNDDINRDILYMYFKSPRTSNIEINLVKTMIDIGIVNLNCVCEKTGYSILHAYLGNMNVDTDILELLCKNGANINIRSHDHVTPLHTYMRTGNVCPNVIKKIIELGGDMDAQCVNNTTPMTIYMYNVSNVNPEIINAYIESLNDYILKIPKILHSYITLSLNVDIEVIKTFLKPNNIRLYYKDEAGRTCLHQYMLRHNIINTSIIKLLHDHGNSLNDTDNIGNTVLHTYLSMLSIVHIINPETSNDIKLSVIKYLISLGADLTAVNHLGYTPLTSYICTAQNYMYYDIIDCLMTDKVLEMVKHRILQDILTRPDHSPYILHHIITKYNVPLDLFTEEYISYDMENIQDEYHIAILERHNDFICETSGMIPLHVAIILRNNDLKSLDYLLSIQCNSINTLTKNGLNTLLLTLNGGRDNMPWRIILRLLDKRPNKDIIISFLDKCYASGLFPILLLSKNDIITRPLTLAIMLAGIDYCNKCIGYMERDIAILDNRNVMYVALGNLVKVRDNINKLINLYVNSRLSVYDIIVSKSYDTDSMIYKENYTLAICCFGNDPLCDIINYYITNARSTYYIVKDISKYITDTYPIISMIPTKLLYDCIIGMYGLKFLRLSTMNEKYNDIIQSKY</sequence>
<protein>
    <submittedName>
        <fullName evidence="4">Ankyrin</fullName>
    </submittedName>
</protein>
<dbReference type="SUPFAM" id="SSF48403">
    <property type="entry name" value="Ankyrin repeat"/>
    <property type="match status" value="1"/>
</dbReference>
<dbReference type="PANTHER" id="PTHR24123:SF33">
    <property type="entry name" value="PROTEIN HOS4"/>
    <property type="match status" value="1"/>
</dbReference>
<keyword evidence="1" id="KW-0677">Repeat</keyword>
<dbReference type="RefSeq" id="YP_009281756.1">
    <property type="nucleotide sequence ID" value="NC_031033.1"/>
</dbReference>
<evidence type="ECO:0000313" key="4">
    <source>
        <dbReference type="EMBL" id="AOP31698.1"/>
    </source>
</evidence>
<dbReference type="GeneID" id="29063955"/>
<evidence type="ECO:0000256" key="1">
    <source>
        <dbReference type="ARBA" id="ARBA00022737"/>
    </source>
</evidence>
<dbReference type="InterPro" id="IPR036770">
    <property type="entry name" value="Ankyrin_rpt-contain_sf"/>
</dbReference>
<proteinExistence type="predicted"/>
<keyword evidence="5" id="KW-1185">Reference proteome</keyword>
<dbReference type="Gene3D" id="1.25.40.20">
    <property type="entry name" value="Ankyrin repeat-containing domain"/>
    <property type="match status" value="2"/>
</dbReference>
<accession>A0A1C9KC39</accession>
<reference evidence="4 5" key="1">
    <citation type="journal article" date="2016" name="Virus Genes">
        <title>The genomes of three North American orthopoxviruses.</title>
        <authorList>
            <person name="Smithson C."/>
            <person name="Tang N."/>
            <person name="Sammons S."/>
            <person name="Frace M."/>
            <person name="Batra D."/>
            <person name="Li Y."/>
            <person name="Emerson G.L."/>
            <person name="Carroll D.S."/>
            <person name="Upton C."/>
        </authorList>
    </citation>
    <scope>NUCLEOTIDE SEQUENCE [LARGE SCALE GENOMIC DNA]</scope>
    <source>
        <strain evidence="4 5">CA</strain>
    </source>
</reference>
<evidence type="ECO:0000313" key="5">
    <source>
        <dbReference type="Proteomes" id="UP000203649"/>
    </source>
</evidence>
<dbReference type="KEGG" id="vg:29063955"/>
<dbReference type="EMBL" id="KU749311">
    <property type="protein sequence ID" value="AOP31698.1"/>
    <property type="molecule type" value="Genomic_DNA"/>
</dbReference>
<dbReference type="PANTHER" id="PTHR24123">
    <property type="entry name" value="ANKYRIN REPEAT-CONTAINING"/>
    <property type="match status" value="1"/>
</dbReference>
<dbReference type="InterPro" id="IPR002110">
    <property type="entry name" value="Ankyrin_rpt"/>
</dbReference>
<name>A0A1C9KC39_9POXV</name>